<reference evidence="4" key="1">
    <citation type="journal article" date="2015" name="Nature">
        <title>Complex archaea that bridge the gap between prokaryotes and eukaryotes.</title>
        <authorList>
            <person name="Spang A."/>
            <person name="Saw J.H."/>
            <person name="Jorgensen S.L."/>
            <person name="Zaremba-Niedzwiedzka K."/>
            <person name="Martijn J."/>
            <person name="Lind A.E."/>
            <person name="van Eijk R."/>
            <person name="Schleper C."/>
            <person name="Guy L."/>
            <person name="Ettema T.J."/>
        </authorList>
    </citation>
    <scope>NUCLEOTIDE SEQUENCE</scope>
</reference>
<keyword evidence="2" id="KW-0548">Nucleotidyltransferase</keyword>
<dbReference type="Gene3D" id="3.90.550.10">
    <property type="entry name" value="Spore Coat Polysaccharide Biosynthesis Protein SpsA, Chain A"/>
    <property type="match status" value="1"/>
</dbReference>
<dbReference type="AlphaFoldDB" id="A0A0F9TDR0"/>
<dbReference type="EMBL" id="LAZR01000351">
    <property type="protein sequence ID" value="KKN73057.1"/>
    <property type="molecule type" value="Genomic_DNA"/>
</dbReference>
<dbReference type="InterPro" id="IPR005835">
    <property type="entry name" value="NTP_transferase_dom"/>
</dbReference>
<evidence type="ECO:0000256" key="2">
    <source>
        <dbReference type="ARBA" id="ARBA00022695"/>
    </source>
</evidence>
<feature type="domain" description="Nucleotidyl transferase" evidence="3">
    <location>
        <begin position="13"/>
        <end position="160"/>
    </location>
</feature>
<dbReference type="InterPro" id="IPR029044">
    <property type="entry name" value="Nucleotide-diphossugar_trans"/>
</dbReference>
<dbReference type="InterPro" id="IPR050065">
    <property type="entry name" value="GlmU-like"/>
</dbReference>
<sequence>MSNSNNPRENIISIILCAGEGTRINNFINHLPKPLIKINDKPILHYLVSNLIKSNIPSIFIITGHLREEIEKFHSTIMKRKEKHFSNNILLINSNMDYKKGPLYSFLSFTKEKTNLKKGFIYCIFPGDTYFESDLIKEIFNIIEHKISFIQENSVVFYQNLRGRELKNTENSDNLISIVEFEEKKYVKRVKAVRQRKLNSFSSEEDINQIIPLFVFNYNFIQKIIDIEAKVSVRTIKDIVNHIIKSKSLLSAISINPEHRFFDIDTKSDLISV</sequence>
<evidence type="ECO:0000256" key="1">
    <source>
        <dbReference type="ARBA" id="ARBA00022679"/>
    </source>
</evidence>
<gene>
    <name evidence="4" type="ORF">LCGC14_0404920</name>
</gene>
<evidence type="ECO:0000259" key="3">
    <source>
        <dbReference type="Pfam" id="PF00483"/>
    </source>
</evidence>
<dbReference type="PANTHER" id="PTHR43584">
    <property type="entry name" value="NUCLEOTIDYL TRANSFERASE"/>
    <property type="match status" value="1"/>
</dbReference>
<dbReference type="Pfam" id="PF00483">
    <property type="entry name" value="NTP_transferase"/>
    <property type="match status" value="1"/>
</dbReference>
<dbReference type="GO" id="GO:0016779">
    <property type="term" value="F:nucleotidyltransferase activity"/>
    <property type="evidence" value="ECO:0007669"/>
    <property type="project" value="UniProtKB-KW"/>
</dbReference>
<organism evidence="4">
    <name type="scientific">marine sediment metagenome</name>
    <dbReference type="NCBI Taxonomy" id="412755"/>
    <lineage>
        <taxon>unclassified sequences</taxon>
        <taxon>metagenomes</taxon>
        <taxon>ecological metagenomes</taxon>
    </lineage>
</organism>
<proteinExistence type="predicted"/>
<protein>
    <recommendedName>
        <fullName evidence="3">Nucleotidyl transferase domain-containing protein</fullName>
    </recommendedName>
</protein>
<comment type="caution">
    <text evidence="4">The sequence shown here is derived from an EMBL/GenBank/DDBJ whole genome shotgun (WGS) entry which is preliminary data.</text>
</comment>
<keyword evidence="1" id="KW-0808">Transferase</keyword>
<dbReference type="PANTHER" id="PTHR43584:SF8">
    <property type="entry name" value="N-ACETYLMURAMATE ALPHA-1-PHOSPHATE URIDYLYLTRANSFERASE"/>
    <property type="match status" value="1"/>
</dbReference>
<dbReference type="SUPFAM" id="SSF53448">
    <property type="entry name" value="Nucleotide-diphospho-sugar transferases"/>
    <property type="match status" value="1"/>
</dbReference>
<accession>A0A0F9TDR0</accession>
<name>A0A0F9TDR0_9ZZZZ</name>
<evidence type="ECO:0000313" key="4">
    <source>
        <dbReference type="EMBL" id="KKN73057.1"/>
    </source>
</evidence>